<reference evidence="1 2" key="1">
    <citation type="journal article" date="2019" name="Nat. Ecol. Evol.">
        <title>Megaphylogeny resolves global patterns of mushroom evolution.</title>
        <authorList>
            <person name="Varga T."/>
            <person name="Krizsan K."/>
            <person name="Foldi C."/>
            <person name="Dima B."/>
            <person name="Sanchez-Garcia M."/>
            <person name="Sanchez-Ramirez S."/>
            <person name="Szollosi G.J."/>
            <person name="Szarkandi J.G."/>
            <person name="Papp V."/>
            <person name="Albert L."/>
            <person name="Andreopoulos W."/>
            <person name="Angelini C."/>
            <person name="Antonin V."/>
            <person name="Barry K.W."/>
            <person name="Bougher N.L."/>
            <person name="Buchanan P."/>
            <person name="Buyck B."/>
            <person name="Bense V."/>
            <person name="Catcheside P."/>
            <person name="Chovatia M."/>
            <person name="Cooper J."/>
            <person name="Damon W."/>
            <person name="Desjardin D."/>
            <person name="Finy P."/>
            <person name="Geml J."/>
            <person name="Haridas S."/>
            <person name="Hughes K."/>
            <person name="Justo A."/>
            <person name="Karasinski D."/>
            <person name="Kautmanova I."/>
            <person name="Kiss B."/>
            <person name="Kocsube S."/>
            <person name="Kotiranta H."/>
            <person name="LaButti K.M."/>
            <person name="Lechner B.E."/>
            <person name="Liimatainen K."/>
            <person name="Lipzen A."/>
            <person name="Lukacs Z."/>
            <person name="Mihaltcheva S."/>
            <person name="Morgado L.N."/>
            <person name="Niskanen T."/>
            <person name="Noordeloos M.E."/>
            <person name="Ohm R.A."/>
            <person name="Ortiz-Santana B."/>
            <person name="Ovrebo C."/>
            <person name="Racz N."/>
            <person name="Riley R."/>
            <person name="Savchenko A."/>
            <person name="Shiryaev A."/>
            <person name="Soop K."/>
            <person name="Spirin V."/>
            <person name="Szebenyi C."/>
            <person name="Tomsovsky M."/>
            <person name="Tulloss R.E."/>
            <person name="Uehling J."/>
            <person name="Grigoriev I.V."/>
            <person name="Vagvolgyi C."/>
            <person name="Papp T."/>
            <person name="Martin F.M."/>
            <person name="Miettinen O."/>
            <person name="Hibbett D.S."/>
            <person name="Nagy L.G."/>
        </authorList>
    </citation>
    <scope>NUCLEOTIDE SEQUENCE [LARGE SCALE GENOMIC DNA]</scope>
    <source>
        <strain evidence="1 2">NL-1719</strain>
    </source>
</reference>
<evidence type="ECO:0000313" key="1">
    <source>
        <dbReference type="EMBL" id="TFK67063.1"/>
    </source>
</evidence>
<proteinExistence type="predicted"/>
<name>A0ACD3AMY3_9AGAR</name>
<organism evidence="1 2">
    <name type="scientific">Pluteus cervinus</name>
    <dbReference type="NCBI Taxonomy" id="181527"/>
    <lineage>
        <taxon>Eukaryota</taxon>
        <taxon>Fungi</taxon>
        <taxon>Dikarya</taxon>
        <taxon>Basidiomycota</taxon>
        <taxon>Agaricomycotina</taxon>
        <taxon>Agaricomycetes</taxon>
        <taxon>Agaricomycetidae</taxon>
        <taxon>Agaricales</taxon>
        <taxon>Pluteineae</taxon>
        <taxon>Pluteaceae</taxon>
        <taxon>Pluteus</taxon>
    </lineage>
</organism>
<dbReference type="EMBL" id="ML208386">
    <property type="protein sequence ID" value="TFK67063.1"/>
    <property type="molecule type" value="Genomic_DNA"/>
</dbReference>
<accession>A0ACD3AMY3</accession>
<dbReference type="Proteomes" id="UP000308600">
    <property type="component" value="Unassembled WGS sequence"/>
</dbReference>
<keyword evidence="2" id="KW-1185">Reference proteome</keyword>
<gene>
    <name evidence="1" type="ORF">BDN72DRAFT_899283</name>
</gene>
<sequence>MDAPNEDMSILATAFDITAVTHLTCTFKTTTVFRDQASMKQYTWKYTRLARFIQRMTHVDKIVLRLERLNIFGEHHSKSEKHDAWAESLNLLLNACVERGCKDLEVWDGSWLELDFKVVRVQRSRITMVWLWLVAIALALVDFIRHIRLLNSTSSSLATISRSPSTISPTWSTKEWKFEALTIPGPRILEASLSRTTRSPSITGLFISTPSLLLPPHSLWLYQLFRCTTLTTLTLHQIQLHQWYWEASLSWMTNSHLHASLEDLTISGCSTLPKNSLVRFINRLKKLRRLTLSYPLPQFRIAEDTAIEEKLINLPKLQEVSAPLDFISILTPGRATIHSSSKFKSV</sequence>
<protein>
    <submittedName>
        <fullName evidence="1">Uncharacterized protein</fullName>
    </submittedName>
</protein>
<evidence type="ECO:0000313" key="2">
    <source>
        <dbReference type="Proteomes" id="UP000308600"/>
    </source>
</evidence>